<evidence type="ECO:0000256" key="2">
    <source>
        <dbReference type="ARBA" id="ARBA00018787"/>
    </source>
</evidence>
<gene>
    <name evidence="10" type="ORF">Aco03nite_061770</name>
</gene>
<dbReference type="NCBIfam" id="TIGR03544">
    <property type="entry name" value="DivI1A_domain"/>
    <property type="match status" value="1"/>
</dbReference>
<evidence type="ECO:0000313" key="11">
    <source>
        <dbReference type="Proteomes" id="UP000612282"/>
    </source>
</evidence>
<evidence type="ECO:0000256" key="9">
    <source>
        <dbReference type="SAM" id="MobiDB-lite"/>
    </source>
</evidence>
<evidence type="ECO:0000256" key="3">
    <source>
        <dbReference type="ARBA" id="ARBA00022490"/>
    </source>
</evidence>
<reference evidence="10 11" key="1">
    <citation type="submission" date="2021-01" db="EMBL/GenBank/DDBJ databases">
        <title>Whole genome shotgun sequence of Actinoplanes couchii NBRC 106145.</title>
        <authorList>
            <person name="Komaki H."/>
            <person name="Tamura T."/>
        </authorList>
    </citation>
    <scope>NUCLEOTIDE SEQUENCE [LARGE SCALE GENOMIC DNA]</scope>
    <source>
        <strain evidence="10 11">NBRC 106145</strain>
    </source>
</reference>
<evidence type="ECO:0000256" key="6">
    <source>
        <dbReference type="ARBA" id="ARBA00023306"/>
    </source>
</evidence>
<accession>A0ABQ3XGZ5</accession>
<feature type="coiled-coil region" evidence="8">
    <location>
        <begin position="45"/>
        <end position="109"/>
    </location>
</feature>
<feature type="region of interest" description="Disordered" evidence="9">
    <location>
        <begin position="1"/>
        <end position="38"/>
    </location>
</feature>
<name>A0ABQ3XGZ5_9ACTN</name>
<dbReference type="InterPro" id="IPR007793">
    <property type="entry name" value="DivIVA_fam"/>
</dbReference>
<dbReference type="Pfam" id="PF05103">
    <property type="entry name" value="DivIVA"/>
    <property type="match status" value="1"/>
</dbReference>
<proteinExistence type="predicted"/>
<keyword evidence="11" id="KW-1185">Reference proteome</keyword>
<dbReference type="Proteomes" id="UP000612282">
    <property type="component" value="Unassembled WGS sequence"/>
</dbReference>
<evidence type="ECO:0000313" key="10">
    <source>
        <dbReference type="EMBL" id="GID57773.1"/>
    </source>
</evidence>
<dbReference type="Gene3D" id="6.10.250.660">
    <property type="match status" value="1"/>
</dbReference>
<evidence type="ECO:0000256" key="4">
    <source>
        <dbReference type="ARBA" id="ARBA00022618"/>
    </source>
</evidence>
<comment type="subcellular location">
    <subcellularLocation>
        <location evidence="1">Cytoplasm</location>
    </subcellularLocation>
</comment>
<evidence type="ECO:0000256" key="7">
    <source>
        <dbReference type="ARBA" id="ARBA00031737"/>
    </source>
</evidence>
<comment type="caution">
    <text evidence="10">The sequence shown here is derived from an EMBL/GenBank/DDBJ whole genome shotgun (WGS) entry which is preliminary data.</text>
</comment>
<sequence>MHSHLRQERQDSSVSLSPSDVNGVEFRQPSPGARGYHEAEVDTFLDDVAVEMRRLAEENETLAQQLQRDDLAGHLRRLERDRDRAEDHARAVLAELEQARAEAEQAQARPAGLEFTWNSGRSGELEIAWTAGRAGFPGQGMPDDSLAPNPHIFDLARRTAEEHLAEAHRESATILRKAATEAARVVSDAELRASTIIADARHAHAEAIAGLDAKRAEAMDLIDVLKDRARRWRTAISDDVDLRLRGMDGGAPAISRPRGAP</sequence>
<organism evidence="10 11">
    <name type="scientific">Actinoplanes couchii</name>
    <dbReference type="NCBI Taxonomy" id="403638"/>
    <lineage>
        <taxon>Bacteria</taxon>
        <taxon>Bacillati</taxon>
        <taxon>Actinomycetota</taxon>
        <taxon>Actinomycetes</taxon>
        <taxon>Micromonosporales</taxon>
        <taxon>Micromonosporaceae</taxon>
        <taxon>Actinoplanes</taxon>
    </lineage>
</organism>
<dbReference type="PANTHER" id="PTHR35794:SF1">
    <property type="entry name" value="CELL CYCLE PROTEIN GPSB"/>
    <property type="match status" value="1"/>
</dbReference>
<dbReference type="PANTHER" id="PTHR35794">
    <property type="entry name" value="CELL DIVISION PROTEIN DIVIVA"/>
    <property type="match status" value="1"/>
</dbReference>
<keyword evidence="3" id="KW-0963">Cytoplasm</keyword>
<dbReference type="InterPro" id="IPR019933">
    <property type="entry name" value="DivIVA_domain"/>
</dbReference>
<keyword evidence="6" id="KW-0131">Cell cycle</keyword>
<keyword evidence="4" id="KW-0132">Cell division</keyword>
<evidence type="ECO:0000256" key="1">
    <source>
        <dbReference type="ARBA" id="ARBA00004496"/>
    </source>
</evidence>
<feature type="compositionally biased region" description="Basic and acidic residues" evidence="9">
    <location>
        <begin position="1"/>
        <end position="11"/>
    </location>
</feature>
<keyword evidence="5 8" id="KW-0175">Coiled coil</keyword>
<evidence type="ECO:0000256" key="5">
    <source>
        <dbReference type="ARBA" id="ARBA00023054"/>
    </source>
</evidence>
<evidence type="ECO:0000256" key="8">
    <source>
        <dbReference type="SAM" id="Coils"/>
    </source>
</evidence>
<dbReference type="EMBL" id="BOMG01000076">
    <property type="protein sequence ID" value="GID57773.1"/>
    <property type="molecule type" value="Genomic_DNA"/>
</dbReference>
<protein>
    <recommendedName>
        <fullName evidence="2">Cell wall synthesis protein Wag31</fullName>
    </recommendedName>
    <alternativeName>
        <fullName evidence="7">Antigen 84</fullName>
    </alternativeName>
</protein>